<dbReference type="AlphaFoldDB" id="A0A5B7J4T0"/>
<comment type="caution">
    <text evidence="3">The sequence shown here is derived from an EMBL/GenBank/DDBJ whole genome shotgun (WGS) entry which is preliminary data.</text>
</comment>
<keyword evidence="2" id="KW-0472">Membrane</keyword>
<sequence>MMTEVVGYIRSAGEEHAVQGYRHLSMPYAFNMGPNLLIKDRNKKLLQQLLEKAELKTSRTSAGVAPLSRPDSHFKFLSPTPIFKLLPPIELTSYRLKKLVEEIYGPPIDRTNWSKPFRFSSENETTSPTDVTQSSGAPSPRTVSSSDNAPVMLPRGAVPPEHSTGGTLETKEQEHEQQQRSMRETRNRQSSSPQVAESTLTFKIITGLLIFVILVIVICIISISDYLEFLVLHKVIGRWSCNNKHHTRRGGAFPTLSQENVGNFNKD</sequence>
<gene>
    <name evidence="3" type="ORF">E2C01_083477</name>
</gene>
<keyword evidence="4" id="KW-1185">Reference proteome</keyword>
<keyword evidence="2" id="KW-1133">Transmembrane helix</keyword>
<evidence type="ECO:0000313" key="4">
    <source>
        <dbReference type="Proteomes" id="UP000324222"/>
    </source>
</evidence>
<evidence type="ECO:0000256" key="1">
    <source>
        <dbReference type="SAM" id="MobiDB-lite"/>
    </source>
</evidence>
<feature type="compositionally biased region" description="Basic and acidic residues" evidence="1">
    <location>
        <begin position="169"/>
        <end position="187"/>
    </location>
</feature>
<dbReference type="EMBL" id="VSRR010078190">
    <property type="protein sequence ID" value="MPC88567.1"/>
    <property type="molecule type" value="Genomic_DNA"/>
</dbReference>
<feature type="transmembrane region" description="Helical" evidence="2">
    <location>
        <begin position="200"/>
        <end position="223"/>
    </location>
</feature>
<evidence type="ECO:0000256" key="2">
    <source>
        <dbReference type="SAM" id="Phobius"/>
    </source>
</evidence>
<feature type="region of interest" description="Disordered" evidence="1">
    <location>
        <begin position="114"/>
        <end position="196"/>
    </location>
</feature>
<feature type="compositionally biased region" description="Polar residues" evidence="1">
    <location>
        <begin position="255"/>
        <end position="267"/>
    </location>
</feature>
<evidence type="ECO:0000313" key="3">
    <source>
        <dbReference type="EMBL" id="MPC88567.1"/>
    </source>
</evidence>
<feature type="compositionally biased region" description="Polar residues" evidence="1">
    <location>
        <begin position="120"/>
        <end position="148"/>
    </location>
</feature>
<name>A0A5B7J4T0_PORTR</name>
<dbReference type="Proteomes" id="UP000324222">
    <property type="component" value="Unassembled WGS sequence"/>
</dbReference>
<organism evidence="3 4">
    <name type="scientific">Portunus trituberculatus</name>
    <name type="common">Swimming crab</name>
    <name type="synonym">Neptunus trituberculatus</name>
    <dbReference type="NCBI Taxonomy" id="210409"/>
    <lineage>
        <taxon>Eukaryota</taxon>
        <taxon>Metazoa</taxon>
        <taxon>Ecdysozoa</taxon>
        <taxon>Arthropoda</taxon>
        <taxon>Crustacea</taxon>
        <taxon>Multicrustacea</taxon>
        <taxon>Malacostraca</taxon>
        <taxon>Eumalacostraca</taxon>
        <taxon>Eucarida</taxon>
        <taxon>Decapoda</taxon>
        <taxon>Pleocyemata</taxon>
        <taxon>Brachyura</taxon>
        <taxon>Eubrachyura</taxon>
        <taxon>Portunoidea</taxon>
        <taxon>Portunidae</taxon>
        <taxon>Portuninae</taxon>
        <taxon>Portunus</taxon>
    </lineage>
</organism>
<reference evidence="3 4" key="1">
    <citation type="submission" date="2019-05" db="EMBL/GenBank/DDBJ databases">
        <title>Another draft genome of Portunus trituberculatus and its Hox gene families provides insights of decapod evolution.</title>
        <authorList>
            <person name="Jeong J.-H."/>
            <person name="Song I."/>
            <person name="Kim S."/>
            <person name="Choi T."/>
            <person name="Kim D."/>
            <person name="Ryu S."/>
            <person name="Kim W."/>
        </authorList>
    </citation>
    <scope>NUCLEOTIDE SEQUENCE [LARGE SCALE GENOMIC DNA]</scope>
    <source>
        <tissue evidence="3">Muscle</tissue>
    </source>
</reference>
<proteinExistence type="predicted"/>
<protein>
    <submittedName>
        <fullName evidence="3">Uncharacterized protein</fullName>
    </submittedName>
</protein>
<keyword evidence="2" id="KW-0812">Transmembrane</keyword>
<feature type="region of interest" description="Disordered" evidence="1">
    <location>
        <begin position="248"/>
        <end position="267"/>
    </location>
</feature>
<accession>A0A5B7J4T0</accession>